<feature type="compositionally biased region" description="Polar residues" evidence="1">
    <location>
        <begin position="454"/>
        <end position="465"/>
    </location>
</feature>
<keyword evidence="5" id="KW-1185">Reference proteome</keyword>
<dbReference type="Proteomes" id="UP000006038">
    <property type="component" value="Unassembled WGS sequence"/>
</dbReference>
<dbReference type="SUPFAM" id="SSF53098">
    <property type="entry name" value="Ribonuclease H-like"/>
    <property type="match status" value="1"/>
</dbReference>
<dbReference type="GO" id="GO:0003677">
    <property type="term" value="F:DNA binding"/>
    <property type="evidence" value="ECO:0007669"/>
    <property type="project" value="InterPro"/>
</dbReference>
<proteinExistence type="predicted"/>
<feature type="domain" description="hAT-like transposase RNase-H fold" evidence="3">
    <location>
        <begin position="369"/>
        <end position="428"/>
    </location>
</feature>
<dbReference type="Pfam" id="PF14372">
    <property type="entry name" value="hAT-like_RNase-H"/>
    <property type="match status" value="1"/>
</dbReference>
<dbReference type="PANTHER" id="PTHR23272:SF104">
    <property type="entry name" value="HAT FAMILY DIMERISATION DOMAIN CONTAINING PROTEIN, EXPRESSED"/>
    <property type="match status" value="1"/>
</dbReference>
<feature type="region of interest" description="Disordered" evidence="1">
    <location>
        <begin position="324"/>
        <end position="366"/>
    </location>
</feature>
<evidence type="ECO:0000313" key="4">
    <source>
        <dbReference type="EnsemblPlants" id="OB02G19700.1"/>
    </source>
</evidence>
<evidence type="ECO:0000313" key="5">
    <source>
        <dbReference type="Proteomes" id="UP000006038"/>
    </source>
</evidence>
<dbReference type="GO" id="GO:0046983">
    <property type="term" value="F:protein dimerization activity"/>
    <property type="evidence" value="ECO:0007669"/>
    <property type="project" value="InterPro"/>
</dbReference>
<protein>
    <submittedName>
        <fullName evidence="4">Uncharacterized protein</fullName>
    </submittedName>
</protein>
<dbReference type="OMA" id="YGEHCLL"/>
<dbReference type="InterPro" id="IPR008906">
    <property type="entry name" value="HATC_C_dom"/>
</dbReference>
<organism evidence="4">
    <name type="scientific">Oryza brachyantha</name>
    <name type="common">malo sina</name>
    <dbReference type="NCBI Taxonomy" id="4533"/>
    <lineage>
        <taxon>Eukaryota</taxon>
        <taxon>Viridiplantae</taxon>
        <taxon>Streptophyta</taxon>
        <taxon>Embryophyta</taxon>
        <taxon>Tracheophyta</taxon>
        <taxon>Spermatophyta</taxon>
        <taxon>Magnoliopsida</taxon>
        <taxon>Liliopsida</taxon>
        <taxon>Poales</taxon>
        <taxon>Poaceae</taxon>
        <taxon>BOP clade</taxon>
        <taxon>Oryzoideae</taxon>
        <taxon>Oryzeae</taxon>
        <taxon>Oryzinae</taxon>
        <taxon>Oryza</taxon>
    </lineage>
</organism>
<feature type="compositionally biased region" description="Acidic residues" evidence="1">
    <location>
        <begin position="351"/>
        <end position="362"/>
    </location>
</feature>
<feature type="domain" description="HAT C-terminal dimerisation" evidence="2">
    <location>
        <begin position="480"/>
        <end position="509"/>
    </location>
</feature>
<feature type="region of interest" description="Disordered" evidence="1">
    <location>
        <begin position="454"/>
        <end position="479"/>
    </location>
</feature>
<feature type="compositionally biased region" description="Basic residues" evidence="1">
    <location>
        <begin position="61"/>
        <end position="74"/>
    </location>
</feature>
<sequence>MEEESQEQPTETRGRRRRSEYSDHFEQKAQCKYCKALMCTDPAWDGTSRLKKHYEETCLARHPRRSTRARHHHSPAASKQQADHGLQNASTISKPSSNDSGQQSAEDQLVRMIALHGFPPSVMEDVRLTVRPRKEQPQGRARAYAWAGDDEPPYDHIVDVKDYSNVFRGRDEVLGTISSWGLSSKVSTATLTGDFTNSHDRNPYGEHCLLAFVKLCLTRKKRKDISSRLRLNHSWTYNSWWYAFYYALQILHEECSSGAAEIAGLVGEDTFDETDTTELFRTTLGVVYNAIETVSASTCPTSNLSLIETVKLKRKIDSGYNIASRKKDDKDTDDERIDDTDSDEDLTHESDGEDIDDHEEYDAQPAFQRTKKHLDLYFQMRYLSHSIPLILDPRFKLVKVKRLLKKASLPPDCISEVQSTVRQLFLDYSNQSDAREHTNHGNENEMVIIPSQQRPESTLQTVDQSTIEEDHGSSQESGTELDAYLQEKTVPFEEENFDILKWWKENCHRLNVSVFVHFALLWNGNCSGNFADEGVKRRRENVVDWYSGLLDEEVDWDKFASDFSP</sequence>
<dbReference type="AlphaFoldDB" id="J3LBF3"/>
<dbReference type="InterPro" id="IPR025525">
    <property type="entry name" value="hAT-like_transposase_RNase-H"/>
</dbReference>
<dbReference type="SMART" id="SM00614">
    <property type="entry name" value="ZnF_BED"/>
    <property type="match status" value="1"/>
</dbReference>
<feature type="compositionally biased region" description="Polar residues" evidence="1">
    <location>
        <begin position="87"/>
        <end position="105"/>
    </location>
</feature>
<dbReference type="Pfam" id="PF05699">
    <property type="entry name" value="Dimer_Tnp_hAT"/>
    <property type="match status" value="1"/>
</dbReference>
<feature type="region of interest" description="Disordered" evidence="1">
    <location>
        <begin position="1"/>
        <end position="23"/>
    </location>
</feature>
<feature type="region of interest" description="Disordered" evidence="1">
    <location>
        <begin position="61"/>
        <end position="105"/>
    </location>
</feature>
<name>J3LBF3_ORYBR</name>
<dbReference type="EnsemblPlants" id="OB02G19700.1">
    <property type="protein sequence ID" value="OB02G19700.1"/>
    <property type="gene ID" value="OB02G19700"/>
</dbReference>
<evidence type="ECO:0000259" key="2">
    <source>
        <dbReference type="Pfam" id="PF05699"/>
    </source>
</evidence>
<dbReference type="HOGENOM" id="CLU_499124_0_0_1"/>
<accession>J3LBF3</accession>
<dbReference type="InterPro" id="IPR012337">
    <property type="entry name" value="RNaseH-like_sf"/>
</dbReference>
<feature type="compositionally biased region" description="Acidic residues" evidence="1">
    <location>
        <begin position="331"/>
        <end position="344"/>
    </location>
</feature>
<dbReference type="PANTHER" id="PTHR23272">
    <property type="entry name" value="BED FINGER-RELATED"/>
    <property type="match status" value="1"/>
</dbReference>
<evidence type="ECO:0000259" key="3">
    <source>
        <dbReference type="Pfam" id="PF14372"/>
    </source>
</evidence>
<reference evidence="4" key="1">
    <citation type="submission" date="2013-04" db="UniProtKB">
        <authorList>
            <consortium name="EnsemblPlants"/>
        </authorList>
    </citation>
    <scope>IDENTIFICATION</scope>
</reference>
<evidence type="ECO:0000256" key="1">
    <source>
        <dbReference type="SAM" id="MobiDB-lite"/>
    </source>
</evidence>
<dbReference type="Gramene" id="OB02G19700.1">
    <property type="protein sequence ID" value="OB02G19700.1"/>
    <property type="gene ID" value="OB02G19700"/>
</dbReference>